<dbReference type="InterPro" id="IPR013122">
    <property type="entry name" value="PKD1_2_channel"/>
</dbReference>
<dbReference type="PANTHER" id="PTHR10877:SF150">
    <property type="entry name" value="REJ DOMAIN-CONTAINING PROTEIN"/>
    <property type="match status" value="1"/>
</dbReference>
<dbReference type="GO" id="GO:0050982">
    <property type="term" value="P:detection of mechanical stimulus"/>
    <property type="evidence" value="ECO:0007669"/>
    <property type="project" value="TreeGrafter"/>
</dbReference>
<keyword evidence="9" id="KW-1185">Reference proteome</keyword>
<comment type="subcellular location">
    <subcellularLocation>
        <location evidence="1">Membrane</location>
        <topology evidence="1">Multi-pass membrane protein</topology>
    </subcellularLocation>
</comment>
<accession>A0A9X0CKH0</accession>
<reference evidence="8" key="1">
    <citation type="submission" date="2023-01" db="EMBL/GenBank/DDBJ databases">
        <title>Genome assembly of the deep-sea coral Lophelia pertusa.</title>
        <authorList>
            <person name="Herrera S."/>
            <person name="Cordes E."/>
        </authorList>
    </citation>
    <scope>NUCLEOTIDE SEQUENCE</scope>
    <source>
        <strain evidence="8">USNM1676648</strain>
        <tissue evidence="8">Polyp</tissue>
    </source>
</reference>
<sequence length="353" mass="40212">MAVVFHIVREKTTKDTIKELHKNLYATVSFHEAIRLLDIEITVLSVVIFVATLKLLSLLRFSKKIILLSITVRFALKYLVSFSVVFIITFCSFAMSGMLAFGGIVESYSSFLRVCVSQFEFLLGKAVPNFQMSKVDSLLAFLFSSLYICSMSVLFLNLFIVILNCALLEVKDNVDAVSDELDLADFMTMYFTQGIANIFGRKQRKKLKLYCENMTFEDECAYVEKCLIEIDRRISILAEDALTAGRVRLTRAQPRKSSLFQTQVSLVTVEPHPRNKETPFLDEDVPLEESTSELEELTSYNSENEDGMEDISNPLYSMAFATMTKMVKTEEMVNQPISLSEIDVEPEYENSRM</sequence>
<feature type="transmembrane region" description="Helical" evidence="6">
    <location>
        <begin position="41"/>
        <end position="59"/>
    </location>
</feature>
<evidence type="ECO:0000256" key="3">
    <source>
        <dbReference type="ARBA" id="ARBA00022692"/>
    </source>
</evidence>
<evidence type="ECO:0000256" key="6">
    <source>
        <dbReference type="SAM" id="Phobius"/>
    </source>
</evidence>
<dbReference type="AlphaFoldDB" id="A0A9X0CKH0"/>
<evidence type="ECO:0000256" key="2">
    <source>
        <dbReference type="ARBA" id="ARBA00007200"/>
    </source>
</evidence>
<dbReference type="InterPro" id="IPR051223">
    <property type="entry name" value="Polycystin"/>
</dbReference>
<dbReference type="Pfam" id="PF08016">
    <property type="entry name" value="PKD_channel"/>
    <property type="match status" value="1"/>
</dbReference>
<protein>
    <recommendedName>
        <fullName evidence="7">Polycystin cation channel PKD1/PKD2 domain-containing protein</fullName>
    </recommendedName>
</protein>
<dbReference type="PANTHER" id="PTHR10877">
    <property type="entry name" value="POLYCYSTIN FAMILY MEMBER"/>
    <property type="match status" value="1"/>
</dbReference>
<feature type="domain" description="Polycystin cation channel PKD1/PKD2" evidence="7">
    <location>
        <begin position="2"/>
        <end position="166"/>
    </location>
</feature>
<proteinExistence type="inferred from homology"/>
<comment type="caution">
    <text evidence="8">The sequence shown here is derived from an EMBL/GenBank/DDBJ whole genome shotgun (WGS) entry which is preliminary data.</text>
</comment>
<keyword evidence="5 6" id="KW-0472">Membrane</keyword>
<feature type="transmembrane region" description="Helical" evidence="6">
    <location>
        <begin position="79"/>
        <end position="104"/>
    </location>
</feature>
<dbReference type="Proteomes" id="UP001163046">
    <property type="component" value="Unassembled WGS sequence"/>
</dbReference>
<comment type="similarity">
    <text evidence="2">Belongs to the polycystin family.</text>
</comment>
<feature type="transmembrane region" description="Helical" evidence="6">
    <location>
        <begin position="139"/>
        <end position="163"/>
    </location>
</feature>
<evidence type="ECO:0000256" key="1">
    <source>
        <dbReference type="ARBA" id="ARBA00004141"/>
    </source>
</evidence>
<keyword evidence="4 6" id="KW-1133">Transmembrane helix</keyword>
<dbReference type="GO" id="GO:0005262">
    <property type="term" value="F:calcium channel activity"/>
    <property type="evidence" value="ECO:0007669"/>
    <property type="project" value="TreeGrafter"/>
</dbReference>
<dbReference type="EMBL" id="MU827325">
    <property type="protein sequence ID" value="KAJ7356061.1"/>
    <property type="molecule type" value="Genomic_DNA"/>
</dbReference>
<name>A0A9X0CKH0_9CNID</name>
<evidence type="ECO:0000313" key="8">
    <source>
        <dbReference type="EMBL" id="KAJ7356061.1"/>
    </source>
</evidence>
<evidence type="ECO:0000259" key="7">
    <source>
        <dbReference type="Pfam" id="PF08016"/>
    </source>
</evidence>
<gene>
    <name evidence="8" type="ORF">OS493_026984</name>
</gene>
<organism evidence="8 9">
    <name type="scientific">Desmophyllum pertusum</name>
    <dbReference type="NCBI Taxonomy" id="174260"/>
    <lineage>
        <taxon>Eukaryota</taxon>
        <taxon>Metazoa</taxon>
        <taxon>Cnidaria</taxon>
        <taxon>Anthozoa</taxon>
        <taxon>Hexacorallia</taxon>
        <taxon>Scleractinia</taxon>
        <taxon>Caryophylliina</taxon>
        <taxon>Caryophylliidae</taxon>
        <taxon>Desmophyllum</taxon>
    </lineage>
</organism>
<dbReference type="Gene3D" id="1.10.287.70">
    <property type="match status" value="1"/>
</dbReference>
<dbReference type="OrthoDB" id="444119at2759"/>
<evidence type="ECO:0000256" key="4">
    <source>
        <dbReference type="ARBA" id="ARBA00022989"/>
    </source>
</evidence>
<evidence type="ECO:0000313" key="9">
    <source>
        <dbReference type="Proteomes" id="UP001163046"/>
    </source>
</evidence>
<dbReference type="GO" id="GO:0016020">
    <property type="term" value="C:membrane"/>
    <property type="evidence" value="ECO:0007669"/>
    <property type="project" value="UniProtKB-SubCell"/>
</dbReference>
<keyword evidence="3 6" id="KW-0812">Transmembrane</keyword>
<evidence type="ECO:0000256" key="5">
    <source>
        <dbReference type="ARBA" id="ARBA00023136"/>
    </source>
</evidence>